<proteinExistence type="inferred from homology"/>
<dbReference type="GO" id="GO:0015031">
    <property type="term" value="P:protein transport"/>
    <property type="evidence" value="ECO:0007669"/>
    <property type="project" value="UniProtKB-KW"/>
</dbReference>
<protein>
    <recommendedName>
        <fullName evidence="11">Gustatory receptor</fullName>
    </recommendedName>
</protein>
<dbReference type="Pfam" id="PF12352">
    <property type="entry name" value="V-SNARE_C"/>
    <property type="match status" value="1"/>
</dbReference>
<dbReference type="Proteomes" id="UP001353858">
    <property type="component" value="Unassembled WGS sequence"/>
</dbReference>
<keyword evidence="12" id="KW-0175">Coiled coil</keyword>
<dbReference type="InterPro" id="IPR023601">
    <property type="entry name" value="Golgi_SNAP_su1"/>
</dbReference>
<dbReference type="PANTHER" id="PTHR21094">
    <property type="entry name" value="GOS-28 SNARE- RELATED"/>
    <property type="match status" value="1"/>
</dbReference>
<evidence type="ECO:0000313" key="15">
    <source>
        <dbReference type="Proteomes" id="UP001353858"/>
    </source>
</evidence>
<feature type="transmembrane region" description="Helical" evidence="11">
    <location>
        <begin position="305"/>
        <end position="326"/>
    </location>
</feature>
<comment type="similarity">
    <text evidence="3">Belongs to the GOSR1 family.</text>
</comment>
<dbReference type="AlphaFoldDB" id="A0AAN7P9U4"/>
<reference evidence="15" key="1">
    <citation type="submission" date="2023-01" db="EMBL/GenBank/DDBJ databases">
        <title>Key to firefly adult light organ development and bioluminescence: homeobox transcription factors regulate luciferase expression and transportation to peroxisome.</title>
        <authorList>
            <person name="Fu X."/>
        </authorList>
    </citation>
    <scope>NUCLEOTIDE SEQUENCE [LARGE SCALE GENOMIC DNA]</scope>
</reference>
<comment type="function">
    <text evidence="11">Gustatory receptor which mediates acceptance or avoidance behavior, depending on its substrates.</text>
</comment>
<dbReference type="GO" id="GO:0006888">
    <property type="term" value="P:endoplasmic reticulum to Golgi vesicle-mediated transport"/>
    <property type="evidence" value="ECO:0007669"/>
    <property type="project" value="InterPro"/>
</dbReference>
<comment type="similarity">
    <text evidence="11">Belongs to the insect chemoreceptor superfamily. Gustatory receptor (GR) family.</text>
</comment>
<keyword evidence="6 11" id="KW-0812">Transmembrane</keyword>
<dbReference type="InterPro" id="IPR013604">
    <property type="entry name" value="7TM_chemorcpt"/>
</dbReference>
<feature type="transmembrane region" description="Helical" evidence="11">
    <location>
        <begin position="50"/>
        <end position="70"/>
    </location>
</feature>
<feature type="transmembrane region" description="Helical" evidence="11">
    <location>
        <begin position="90"/>
        <end position="112"/>
    </location>
</feature>
<evidence type="ECO:0000256" key="10">
    <source>
        <dbReference type="ARBA" id="ARBA00023136"/>
    </source>
</evidence>
<evidence type="ECO:0000256" key="11">
    <source>
        <dbReference type="RuleBase" id="RU363108"/>
    </source>
</evidence>
<keyword evidence="5 11" id="KW-1003">Cell membrane</keyword>
<dbReference type="GO" id="GO:0050909">
    <property type="term" value="P:sensory perception of taste"/>
    <property type="evidence" value="ECO:0007669"/>
    <property type="project" value="InterPro"/>
</dbReference>
<keyword evidence="10 11" id="KW-0472">Membrane</keyword>
<keyword evidence="15" id="KW-1185">Reference proteome</keyword>
<evidence type="ECO:0000256" key="1">
    <source>
        <dbReference type="ARBA" id="ARBA00004409"/>
    </source>
</evidence>
<keyword evidence="8 11" id="KW-1133">Transmembrane helix</keyword>
<evidence type="ECO:0000256" key="6">
    <source>
        <dbReference type="ARBA" id="ARBA00022692"/>
    </source>
</evidence>
<keyword evidence="11" id="KW-0675">Receptor</keyword>
<dbReference type="Pfam" id="PF08395">
    <property type="entry name" value="7tm_7"/>
    <property type="match status" value="1"/>
</dbReference>
<feature type="coiled-coil region" evidence="12">
    <location>
        <begin position="411"/>
        <end position="438"/>
    </location>
</feature>
<dbReference type="EMBL" id="JARPUR010000004">
    <property type="protein sequence ID" value="KAK4877851.1"/>
    <property type="molecule type" value="Genomic_DNA"/>
</dbReference>
<feature type="transmembrane region" description="Helical" evidence="11">
    <location>
        <begin position="144"/>
        <end position="165"/>
    </location>
</feature>
<evidence type="ECO:0000256" key="2">
    <source>
        <dbReference type="ARBA" id="ARBA00004651"/>
    </source>
</evidence>
<sequence length="639" mass="72996">MIMQRKIIFISDVIKIASAPIMYIGRIWGLFPMVMQKRGSYVLLKWSPKFFFYSAILGSVLVILTIHGMVNDLEAGSTKSIRMKQRTGKYVTIVDVSIVALIVFIGIFGTPFRLIDFFSYLDCINEVDSTIVVSDAKKARKISILRLFVVLTAITIILASDLAMWWTIGDRSPESDFLIGNYIPFYISYFVVLLLECQYWHMVYCIERRLALLNACLKISASTDDVVKSIVNKHFSLFRTGSKTPKQVVSVIDAVGKQKTIVDVFFIKNASKLKGVSTSDYVVKLTRAYLKLCEAADYVNQCCGLIVLIVLTSCLLHLVVTPYFLILEITGRRNPLFATLQTVWLLTHLARLIIIVEACYACTFEAKKTKPLVCKLLCYDFGSDIRKQFISAKMSPSTGISCFIIDNTTNMAVTALTYEDLRKQARLLENEIDLKLVAYSKLGAGINTPQHKHEPDTVPLLSGEDTFEAMSMEIEQLIKKLTQINERMSEQPVSGAAMLHTLQRHRDILTDMSRDFHKTNTQYEARRDREDLLKSNKKDTYRPEGINRRDQYLKENMHVQNSDRLVNEQIAIAVETKEHLLSQRQTFKKFQTRFNDISNRFPLINSLVQRINLRKRRDSVIVGIVVAICTFLLLLYAFH</sequence>
<evidence type="ECO:0000256" key="7">
    <source>
        <dbReference type="ARBA" id="ARBA00022927"/>
    </source>
</evidence>
<evidence type="ECO:0000256" key="12">
    <source>
        <dbReference type="SAM" id="Coils"/>
    </source>
</evidence>
<evidence type="ECO:0000313" key="14">
    <source>
        <dbReference type="EMBL" id="KAK4877851.1"/>
    </source>
</evidence>
<keyword evidence="11" id="KW-0807">Transducer</keyword>
<accession>A0AAN7P9U4</accession>
<name>A0AAN7P9U4_9COLE</name>
<organism evidence="14 15">
    <name type="scientific">Aquatica leii</name>
    <dbReference type="NCBI Taxonomy" id="1421715"/>
    <lineage>
        <taxon>Eukaryota</taxon>
        <taxon>Metazoa</taxon>
        <taxon>Ecdysozoa</taxon>
        <taxon>Arthropoda</taxon>
        <taxon>Hexapoda</taxon>
        <taxon>Insecta</taxon>
        <taxon>Pterygota</taxon>
        <taxon>Neoptera</taxon>
        <taxon>Endopterygota</taxon>
        <taxon>Coleoptera</taxon>
        <taxon>Polyphaga</taxon>
        <taxon>Elateriformia</taxon>
        <taxon>Elateroidea</taxon>
        <taxon>Lampyridae</taxon>
        <taxon>Luciolinae</taxon>
        <taxon>Aquatica</taxon>
    </lineage>
</organism>
<dbReference type="CDD" id="cd15864">
    <property type="entry name" value="SNARE_GS28"/>
    <property type="match status" value="1"/>
</dbReference>
<keyword evidence="9" id="KW-0333">Golgi apparatus</keyword>
<dbReference type="PANTHER" id="PTHR21094:SF2">
    <property type="entry name" value="GOLGI SNAP RECEPTOR COMPLEX MEMBER 1"/>
    <property type="match status" value="1"/>
</dbReference>
<gene>
    <name evidence="14" type="ORF">RN001_010357</name>
</gene>
<feature type="transmembrane region" description="Helical" evidence="11">
    <location>
        <begin position="620"/>
        <end position="638"/>
    </location>
</feature>
<feature type="transmembrane region" description="Helical" evidence="11">
    <location>
        <begin position="177"/>
        <end position="195"/>
    </location>
</feature>
<dbReference type="GO" id="GO:0005484">
    <property type="term" value="F:SNAP receptor activity"/>
    <property type="evidence" value="ECO:0007669"/>
    <property type="project" value="TreeGrafter"/>
</dbReference>
<evidence type="ECO:0000256" key="4">
    <source>
        <dbReference type="ARBA" id="ARBA00022448"/>
    </source>
</evidence>
<dbReference type="GO" id="GO:0006906">
    <property type="term" value="P:vesicle fusion"/>
    <property type="evidence" value="ECO:0007669"/>
    <property type="project" value="TreeGrafter"/>
</dbReference>
<dbReference type="GO" id="GO:0031201">
    <property type="term" value="C:SNARE complex"/>
    <property type="evidence" value="ECO:0007669"/>
    <property type="project" value="TreeGrafter"/>
</dbReference>
<evidence type="ECO:0000256" key="5">
    <source>
        <dbReference type="ARBA" id="ARBA00022475"/>
    </source>
</evidence>
<evidence type="ECO:0000256" key="13">
    <source>
        <dbReference type="SAM" id="MobiDB-lite"/>
    </source>
</evidence>
<evidence type="ECO:0000256" key="8">
    <source>
        <dbReference type="ARBA" id="ARBA00022989"/>
    </source>
</evidence>
<feature type="transmembrane region" description="Helical" evidence="11">
    <location>
        <begin position="7"/>
        <end position="30"/>
    </location>
</feature>
<dbReference type="GO" id="GO:0048219">
    <property type="term" value="P:inter-Golgi cisterna vesicle-mediated transport"/>
    <property type="evidence" value="ECO:0007669"/>
    <property type="project" value="TreeGrafter"/>
</dbReference>
<comment type="subcellular location">
    <subcellularLocation>
        <location evidence="2 11">Cell membrane</location>
        <topology evidence="2 11">Multi-pass membrane protein</topology>
    </subcellularLocation>
    <subcellularLocation>
        <location evidence="1">Golgi apparatus membrane</location>
        <topology evidence="1">Single-pass type IV membrane protein</topology>
    </subcellularLocation>
</comment>
<dbReference type="GO" id="GO:0005886">
    <property type="term" value="C:plasma membrane"/>
    <property type="evidence" value="ECO:0007669"/>
    <property type="project" value="UniProtKB-SubCell"/>
</dbReference>
<dbReference type="GO" id="GO:0007165">
    <property type="term" value="P:signal transduction"/>
    <property type="evidence" value="ECO:0007669"/>
    <property type="project" value="UniProtKB-KW"/>
</dbReference>
<keyword evidence="4" id="KW-0813">Transport</keyword>
<evidence type="ECO:0000256" key="9">
    <source>
        <dbReference type="ARBA" id="ARBA00023034"/>
    </source>
</evidence>
<dbReference type="GO" id="GO:0005801">
    <property type="term" value="C:cis-Golgi network"/>
    <property type="evidence" value="ECO:0007669"/>
    <property type="project" value="InterPro"/>
</dbReference>
<dbReference type="GO" id="GO:0005797">
    <property type="term" value="C:Golgi medial cisterna"/>
    <property type="evidence" value="ECO:0007669"/>
    <property type="project" value="TreeGrafter"/>
</dbReference>
<keyword evidence="7" id="KW-0653">Protein transport</keyword>
<evidence type="ECO:0000256" key="3">
    <source>
        <dbReference type="ARBA" id="ARBA00008473"/>
    </source>
</evidence>
<dbReference type="GO" id="GO:0000139">
    <property type="term" value="C:Golgi membrane"/>
    <property type="evidence" value="ECO:0007669"/>
    <property type="project" value="UniProtKB-SubCell"/>
</dbReference>
<feature type="region of interest" description="Disordered" evidence="13">
    <location>
        <begin position="521"/>
        <end position="549"/>
    </location>
</feature>
<comment type="caution">
    <text evidence="14">The sequence shown here is derived from an EMBL/GenBank/DDBJ whole genome shotgun (WGS) entry which is preliminary data.</text>
</comment>